<keyword evidence="2" id="KW-1185">Reference proteome</keyword>
<dbReference type="EMBL" id="JARK01001359">
    <property type="protein sequence ID" value="EYC20007.1"/>
    <property type="molecule type" value="Genomic_DNA"/>
</dbReference>
<organism evidence="1 2">
    <name type="scientific">Ancylostoma ceylanicum</name>
    <dbReference type="NCBI Taxonomy" id="53326"/>
    <lineage>
        <taxon>Eukaryota</taxon>
        <taxon>Metazoa</taxon>
        <taxon>Ecdysozoa</taxon>
        <taxon>Nematoda</taxon>
        <taxon>Chromadorea</taxon>
        <taxon>Rhabditida</taxon>
        <taxon>Rhabditina</taxon>
        <taxon>Rhabditomorpha</taxon>
        <taxon>Strongyloidea</taxon>
        <taxon>Ancylostomatidae</taxon>
        <taxon>Ancylostomatinae</taxon>
        <taxon>Ancylostoma</taxon>
    </lineage>
</organism>
<comment type="caution">
    <text evidence="1">The sequence shown here is derived from an EMBL/GenBank/DDBJ whole genome shotgun (WGS) entry which is preliminary data.</text>
</comment>
<protein>
    <submittedName>
        <fullName evidence="1">Uncharacterized protein</fullName>
    </submittedName>
</protein>
<dbReference type="AlphaFoldDB" id="A0A016UZ07"/>
<sequence>MFADSMFELVNSGYSKIQSNRSFESEKNARYNDGRFIHVIKCFFFKNSSQMNNKESASAGIHERSRKGSEFLAHLQWMGLSRKITSTLLSCYYL</sequence>
<accession>A0A016UZ07</accession>
<proteinExistence type="predicted"/>
<gene>
    <name evidence="1" type="primary">Acey_s0023.g823</name>
    <name evidence="1" type="ORF">Y032_0023g823</name>
</gene>
<reference evidence="2" key="1">
    <citation type="journal article" date="2015" name="Nat. Genet.">
        <title>The genome and transcriptome of the zoonotic hookworm Ancylostoma ceylanicum identify infection-specific gene families.</title>
        <authorList>
            <person name="Schwarz E.M."/>
            <person name="Hu Y."/>
            <person name="Antoshechkin I."/>
            <person name="Miller M.M."/>
            <person name="Sternberg P.W."/>
            <person name="Aroian R.V."/>
        </authorList>
    </citation>
    <scope>NUCLEOTIDE SEQUENCE</scope>
    <source>
        <strain evidence="2">HY135</strain>
    </source>
</reference>
<dbReference type="Proteomes" id="UP000024635">
    <property type="component" value="Unassembled WGS sequence"/>
</dbReference>
<name>A0A016UZ07_9BILA</name>
<evidence type="ECO:0000313" key="1">
    <source>
        <dbReference type="EMBL" id="EYC20007.1"/>
    </source>
</evidence>
<evidence type="ECO:0000313" key="2">
    <source>
        <dbReference type="Proteomes" id="UP000024635"/>
    </source>
</evidence>